<reference evidence="16" key="1">
    <citation type="submission" date="2016-07" db="EMBL/GenBank/DDBJ databases">
        <authorList>
            <person name="Florea S."/>
            <person name="Webb J.S."/>
            <person name="Jaromczyk J."/>
            <person name="Schardl C.L."/>
        </authorList>
    </citation>
    <scope>NUCLEOTIDE SEQUENCE [LARGE SCALE GENOMIC DNA]</scope>
    <source>
        <strain evidence="16">KCTC 42131</strain>
    </source>
</reference>
<dbReference type="InterPro" id="IPR012340">
    <property type="entry name" value="NA-bd_OB-fold"/>
</dbReference>
<evidence type="ECO:0000256" key="13">
    <source>
        <dbReference type="PROSITE-ProRule" id="PRU10015"/>
    </source>
</evidence>
<dbReference type="Pfam" id="PF05958">
    <property type="entry name" value="tRNA_U5-meth_tr"/>
    <property type="match status" value="1"/>
</dbReference>
<evidence type="ECO:0000256" key="12">
    <source>
        <dbReference type="PROSITE-ProRule" id="PRU01024"/>
    </source>
</evidence>
<evidence type="ECO:0000256" key="5">
    <source>
        <dbReference type="ARBA" id="ARBA00022691"/>
    </source>
</evidence>
<keyword evidence="3 11" id="KW-0489">Methyltransferase</keyword>
<dbReference type="GO" id="GO:0070041">
    <property type="term" value="F:rRNA (uridine-C5-)-methyltransferase activity"/>
    <property type="evidence" value="ECO:0007669"/>
    <property type="project" value="UniProtKB-UniRule"/>
</dbReference>
<dbReference type="EMBL" id="MASR01000001">
    <property type="protein sequence ID" value="OFE11965.1"/>
    <property type="molecule type" value="Genomic_DNA"/>
</dbReference>
<dbReference type="InterPro" id="IPR002792">
    <property type="entry name" value="TRAM_dom"/>
</dbReference>
<keyword evidence="7 11" id="KW-0408">Iron</keyword>
<feature type="binding site" evidence="11 12">
    <location>
        <position position="299"/>
    </location>
    <ligand>
        <name>S-adenosyl-L-methionine</name>
        <dbReference type="ChEBI" id="CHEBI:59789"/>
    </ligand>
</feature>
<dbReference type="GO" id="GO:0003723">
    <property type="term" value="F:RNA binding"/>
    <property type="evidence" value="ECO:0007669"/>
    <property type="project" value="InterPro"/>
</dbReference>
<feature type="binding site" evidence="11 12">
    <location>
        <position position="328"/>
    </location>
    <ligand>
        <name>S-adenosyl-L-methionine</name>
        <dbReference type="ChEBI" id="CHEBI:59789"/>
    </ligand>
</feature>
<dbReference type="AlphaFoldDB" id="A0A1E8CI50"/>
<protein>
    <recommendedName>
        <fullName evidence="11">23S rRNA (uracil(1939)-C(5))-methyltransferase RlmD</fullName>
        <ecNumber evidence="11">2.1.1.190</ecNumber>
    </recommendedName>
    <alternativeName>
        <fullName evidence="11">23S rRNA(m5U1939)-methyltransferase</fullName>
    </alternativeName>
</protein>
<dbReference type="Gene3D" id="3.40.50.150">
    <property type="entry name" value="Vaccinia Virus protein VP39"/>
    <property type="match status" value="1"/>
</dbReference>
<dbReference type="PANTHER" id="PTHR11061">
    <property type="entry name" value="RNA M5U METHYLTRANSFERASE"/>
    <property type="match status" value="1"/>
</dbReference>
<feature type="binding site" evidence="11">
    <location>
        <position position="333"/>
    </location>
    <ligand>
        <name>S-adenosyl-L-methionine</name>
        <dbReference type="ChEBI" id="CHEBI:59789"/>
    </ligand>
</feature>
<proteinExistence type="inferred from homology"/>
<evidence type="ECO:0000259" key="14">
    <source>
        <dbReference type="PROSITE" id="PS50926"/>
    </source>
</evidence>
<feature type="binding site" evidence="11">
    <location>
        <position position="376"/>
    </location>
    <ligand>
        <name>S-adenosyl-L-methionine</name>
        <dbReference type="ChEBI" id="CHEBI:59789"/>
    </ligand>
</feature>
<keyword evidence="2 11" id="KW-0698">rRNA processing</keyword>
<comment type="catalytic activity">
    <reaction evidence="9 11">
        <text>uridine(1939) in 23S rRNA + S-adenosyl-L-methionine = 5-methyluridine(1939) in 23S rRNA + S-adenosyl-L-homocysteine + H(+)</text>
        <dbReference type="Rhea" id="RHEA:42908"/>
        <dbReference type="Rhea" id="RHEA-COMP:10278"/>
        <dbReference type="Rhea" id="RHEA-COMP:10279"/>
        <dbReference type="ChEBI" id="CHEBI:15378"/>
        <dbReference type="ChEBI" id="CHEBI:57856"/>
        <dbReference type="ChEBI" id="CHEBI:59789"/>
        <dbReference type="ChEBI" id="CHEBI:65315"/>
        <dbReference type="ChEBI" id="CHEBI:74447"/>
        <dbReference type="EC" id="2.1.1.190"/>
    </reaction>
</comment>
<sequence length="467" mass="51249">MTKSRRRRQKLPAEAVTLDIERLSHEGRGVGRIDGKIAFVDGALPGEQVTAVYKSQRSQYDELKVQDVLLASSQRVQPPCAVAAICGGCVLQHLASSAQLDLKQQVLTDQLKHTGGIADFAILPAMAGDTVHYRRKARLAVRYVHKKADVLVGFRETANTFITDMHHCSVLVKPVADLISPLRTLILTLDACRDIPQIEVAVGESHCVPTEELPDALSVALILRHLTPLTEADLSRLRAFAESHGIVWFLQSGGPDTVQKFWPADNDSALFYYLPQSDGGPDGTVPAISMEFQPGDFTQVNAGINRQMIDQALELLDLQPEDNVLDLFCGLGNFTLALALRCKAVTGVEGSPDMVQRASLNAQRNGITNARFYDADLFTDFNSETWAKPVYNKLLLDPPRSGAIEIVARIRELLPQKIVYVSCNPATLARDAAELQRQGYELISAGVMDMFPHTGHVESMALFVLKT</sequence>
<dbReference type="SUPFAM" id="SSF50249">
    <property type="entry name" value="Nucleic acid-binding proteins"/>
    <property type="match status" value="1"/>
</dbReference>
<feature type="binding site" evidence="11">
    <location>
        <position position="89"/>
    </location>
    <ligand>
        <name>[4Fe-4S] cluster</name>
        <dbReference type="ChEBI" id="CHEBI:49883"/>
    </ligand>
</feature>
<feature type="active site" evidence="13">
    <location>
        <position position="423"/>
    </location>
</feature>
<dbReference type="HAMAP" id="MF_01010">
    <property type="entry name" value="23SrRNA_methyltr_RlmD"/>
    <property type="match status" value="1"/>
</dbReference>
<dbReference type="STRING" id="1524254.PHACT_01415"/>
<evidence type="ECO:0000256" key="6">
    <source>
        <dbReference type="ARBA" id="ARBA00022723"/>
    </source>
</evidence>
<dbReference type="InterPro" id="IPR001566">
    <property type="entry name" value="23S_rRNA_MeTrfase_RlmD"/>
</dbReference>
<evidence type="ECO:0000256" key="4">
    <source>
        <dbReference type="ARBA" id="ARBA00022679"/>
    </source>
</evidence>
<dbReference type="CDD" id="cd02440">
    <property type="entry name" value="AdoMet_MTases"/>
    <property type="match status" value="1"/>
</dbReference>
<dbReference type="EC" id="2.1.1.190" evidence="11"/>
<organism evidence="15 16">
    <name type="scientific">Pseudohongiella acticola</name>
    <dbReference type="NCBI Taxonomy" id="1524254"/>
    <lineage>
        <taxon>Bacteria</taxon>
        <taxon>Pseudomonadati</taxon>
        <taxon>Pseudomonadota</taxon>
        <taxon>Gammaproteobacteria</taxon>
        <taxon>Pseudomonadales</taxon>
        <taxon>Pseudohongiellaceae</taxon>
        <taxon>Pseudohongiella</taxon>
    </lineage>
</organism>
<keyword evidence="16" id="KW-1185">Reference proteome</keyword>
<dbReference type="GO" id="GO:0070475">
    <property type="term" value="P:rRNA base methylation"/>
    <property type="evidence" value="ECO:0007669"/>
    <property type="project" value="TreeGrafter"/>
</dbReference>
<dbReference type="InterPro" id="IPR010280">
    <property type="entry name" value="U5_MeTrfase_fam"/>
</dbReference>
<keyword evidence="1 11" id="KW-0004">4Fe-4S</keyword>
<dbReference type="OrthoDB" id="9804590at2"/>
<evidence type="ECO:0000313" key="16">
    <source>
        <dbReference type="Proteomes" id="UP000175669"/>
    </source>
</evidence>
<feature type="binding site" evidence="11">
    <location>
        <position position="168"/>
    </location>
    <ligand>
        <name>[4Fe-4S] cluster</name>
        <dbReference type="ChEBI" id="CHEBI:49883"/>
    </ligand>
</feature>
<dbReference type="FunFam" id="3.40.50.150:FF:000009">
    <property type="entry name" value="23S rRNA (Uracil(1939)-C(5))-methyltransferase RlmD"/>
    <property type="match status" value="1"/>
</dbReference>
<dbReference type="SUPFAM" id="SSF53335">
    <property type="entry name" value="S-adenosyl-L-methionine-dependent methyltransferases"/>
    <property type="match status" value="1"/>
</dbReference>
<name>A0A1E8CI50_9GAMM</name>
<feature type="binding site" evidence="11">
    <location>
        <position position="86"/>
    </location>
    <ligand>
        <name>[4Fe-4S] cluster</name>
        <dbReference type="ChEBI" id="CHEBI:49883"/>
    </ligand>
</feature>
<comment type="caution">
    <text evidence="15">The sequence shown here is derived from an EMBL/GenBank/DDBJ whole genome shotgun (WGS) entry which is preliminary data.</text>
</comment>
<dbReference type="InterPro" id="IPR029063">
    <property type="entry name" value="SAM-dependent_MTases_sf"/>
</dbReference>
<evidence type="ECO:0000256" key="1">
    <source>
        <dbReference type="ARBA" id="ARBA00022485"/>
    </source>
</evidence>
<evidence type="ECO:0000313" key="15">
    <source>
        <dbReference type="EMBL" id="OFE11965.1"/>
    </source>
</evidence>
<evidence type="ECO:0000256" key="2">
    <source>
        <dbReference type="ARBA" id="ARBA00022552"/>
    </source>
</evidence>
<feature type="domain" description="TRAM" evidence="14">
    <location>
        <begin position="9"/>
        <end position="67"/>
    </location>
</feature>
<keyword evidence="8 11" id="KW-0411">Iron-sulfur</keyword>
<dbReference type="PANTHER" id="PTHR11061:SF49">
    <property type="entry name" value="23S RRNA (URACIL(1939)-C(5))-METHYLTRANSFERASE RLMD"/>
    <property type="match status" value="1"/>
</dbReference>
<keyword evidence="6 11" id="KW-0479">Metal-binding</keyword>
<accession>A0A1E8CI50</accession>
<dbReference type="InterPro" id="IPR030391">
    <property type="entry name" value="MeTrfase_TrmA_CS"/>
</dbReference>
<keyword evidence="4 11" id="KW-0808">Transferase</keyword>
<dbReference type="PROSITE" id="PS01231">
    <property type="entry name" value="TRMA_2"/>
    <property type="match status" value="1"/>
</dbReference>
<dbReference type="Proteomes" id="UP000175669">
    <property type="component" value="Unassembled WGS sequence"/>
</dbReference>
<comment type="function">
    <text evidence="10 11">Catalyzes the formation of 5-methyl-uridine at position 1939 (m5U1939) in 23S rRNA.</text>
</comment>
<evidence type="ECO:0000256" key="3">
    <source>
        <dbReference type="ARBA" id="ARBA00022603"/>
    </source>
</evidence>
<comment type="similarity">
    <text evidence="11">Belongs to the class I-like SAM-binding methyltransferase superfamily. RNA M5U methyltransferase family. RlmD subfamily.</text>
</comment>
<dbReference type="Gene3D" id="2.40.50.1070">
    <property type="match status" value="1"/>
</dbReference>
<dbReference type="RefSeq" id="WP_070115589.1">
    <property type="nucleotide sequence ID" value="NZ_CAXATG010000002.1"/>
</dbReference>
<gene>
    <name evidence="11" type="primary">rlmD</name>
    <name evidence="15" type="ORF">PHACT_01415</name>
</gene>
<evidence type="ECO:0000256" key="10">
    <source>
        <dbReference type="ARBA" id="ARBA00059995"/>
    </source>
</evidence>
<evidence type="ECO:0000256" key="8">
    <source>
        <dbReference type="ARBA" id="ARBA00023014"/>
    </source>
</evidence>
<dbReference type="Gene3D" id="2.40.50.140">
    <property type="entry name" value="Nucleic acid-binding proteins"/>
    <property type="match status" value="1"/>
</dbReference>
<dbReference type="PROSITE" id="PS51687">
    <property type="entry name" value="SAM_MT_RNA_M5U"/>
    <property type="match status" value="1"/>
</dbReference>
<feature type="binding site" evidence="11 12">
    <location>
        <position position="397"/>
    </location>
    <ligand>
        <name>S-adenosyl-L-methionine</name>
        <dbReference type="ChEBI" id="CHEBI:59789"/>
    </ligand>
</feature>
<dbReference type="PROSITE" id="PS50926">
    <property type="entry name" value="TRAM"/>
    <property type="match status" value="1"/>
</dbReference>
<dbReference type="GO" id="GO:0005506">
    <property type="term" value="F:iron ion binding"/>
    <property type="evidence" value="ECO:0007669"/>
    <property type="project" value="UniProtKB-UniRule"/>
</dbReference>
<feature type="binding site" evidence="11 12">
    <location>
        <position position="349"/>
    </location>
    <ligand>
        <name>S-adenosyl-L-methionine</name>
        <dbReference type="ChEBI" id="CHEBI:59789"/>
    </ligand>
</feature>
<dbReference type="PROSITE" id="PS01230">
    <property type="entry name" value="TRMA_1"/>
    <property type="match status" value="1"/>
</dbReference>
<evidence type="ECO:0000256" key="7">
    <source>
        <dbReference type="ARBA" id="ARBA00023004"/>
    </source>
</evidence>
<dbReference type="InterPro" id="IPR030390">
    <property type="entry name" value="MeTrfase_TrmA_AS"/>
</dbReference>
<evidence type="ECO:0000256" key="9">
    <source>
        <dbReference type="ARBA" id="ARBA00052756"/>
    </source>
</evidence>
<dbReference type="NCBIfam" id="NF009639">
    <property type="entry name" value="PRK13168.1"/>
    <property type="match status" value="1"/>
</dbReference>
<feature type="binding site" evidence="11">
    <location>
        <position position="80"/>
    </location>
    <ligand>
        <name>[4Fe-4S] cluster</name>
        <dbReference type="ChEBI" id="CHEBI:49883"/>
    </ligand>
</feature>
<evidence type="ECO:0000256" key="11">
    <source>
        <dbReference type="HAMAP-Rule" id="MF_01010"/>
    </source>
</evidence>
<dbReference type="NCBIfam" id="TIGR00479">
    <property type="entry name" value="rumA"/>
    <property type="match status" value="1"/>
</dbReference>
<dbReference type="GO" id="GO:0051539">
    <property type="term" value="F:4 iron, 4 sulfur cluster binding"/>
    <property type="evidence" value="ECO:0007669"/>
    <property type="project" value="UniProtKB-KW"/>
</dbReference>
<keyword evidence="5 11" id="KW-0949">S-adenosyl-L-methionine</keyword>
<feature type="active site" description="Nucleophile" evidence="11 12">
    <location>
        <position position="423"/>
    </location>
</feature>
<dbReference type="Pfam" id="PF01938">
    <property type="entry name" value="TRAM"/>
    <property type="match status" value="1"/>
</dbReference>